<sequence>MKKYCQEIKDFEFEENDVLVMTVPKAGTTWTQEAVWTMRKNPNLDNPASSLPLHVRSPVLEADILAEGLSLDQKGGFAELTKEQGKDPNKGVFINIARAAERPRIFKTHLSFTFISDTALSKAKVVYTISATLETSASRITITHASSKHVKAAWDRRHLPNMLVLFYEKMKKNPKAEFTKLSKFLGVDLNEEQIDKIVHHTSFPEMKKRDDHVINKGDEAIFFDLLIAKAEGGFFRSGSSGGWKEVLSEKQQERFKVWMEKNCPDKEILDNFNNP</sequence>
<gene>
    <name evidence="5" type="primary">LOC108673636</name>
</gene>
<dbReference type="Proteomes" id="UP000694843">
    <property type="component" value="Unplaced"/>
</dbReference>
<comment type="similarity">
    <text evidence="1">Belongs to the sulfotransferase 1 family.</text>
</comment>
<dbReference type="KEGG" id="hazt:108673636"/>
<dbReference type="Pfam" id="PF00685">
    <property type="entry name" value="Sulfotransfer_1"/>
    <property type="match status" value="1"/>
</dbReference>
<dbReference type="OrthoDB" id="205623at2759"/>
<dbReference type="RefSeq" id="XP_047739412.1">
    <property type="nucleotide sequence ID" value="XM_047883456.1"/>
</dbReference>
<accession>A0A979FSP3</accession>
<organism evidence="4 5">
    <name type="scientific">Hyalella azteca</name>
    <name type="common">Amphipod</name>
    <dbReference type="NCBI Taxonomy" id="294128"/>
    <lineage>
        <taxon>Eukaryota</taxon>
        <taxon>Metazoa</taxon>
        <taxon>Ecdysozoa</taxon>
        <taxon>Arthropoda</taxon>
        <taxon>Crustacea</taxon>
        <taxon>Multicrustacea</taxon>
        <taxon>Malacostraca</taxon>
        <taxon>Eumalacostraca</taxon>
        <taxon>Peracarida</taxon>
        <taxon>Amphipoda</taxon>
        <taxon>Senticaudata</taxon>
        <taxon>Talitrida</taxon>
        <taxon>Talitroidea</taxon>
        <taxon>Hyalellidae</taxon>
        <taxon>Hyalella</taxon>
    </lineage>
</organism>
<dbReference type="OMA" id="TPWWLHV"/>
<proteinExistence type="inferred from homology"/>
<evidence type="ECO:0000313" key="5">
    <source>
        <dbReference type="RefSeq" id="XP_047739412.1"/>
    </source>
</evidence>
<dbReference type="GO" id="GO:0008146">
    <property type="term" value="F:sulfotransferase activity"/>
    <property type="evidence" value="ECO:0007669"/>
    <property type="project" value="InterPro"/>
</dbReference>
<feature type="domain" description="Sulfotransferase" evidence="3">
    <location>
        <begin position="137"/>
        <end position="262"/>
    </location>
</feature>
<evidence type="ECO:0000259" key="3">
    <source>
        <dbReference type="Pfam" id="PF00685"/>
    </source>
</evidence>
<dbReference type="Gene3D" id="3.40.50.300">
    <property type="entry name" value="P-loop containing nucleotide triphosphate hydrolases"/>
    <property type="match status" value="2"/>
</dbReference>
<name>A0A979FSP3_HYAAZ</name>
<keyword evidence="4" id="KW-1185">Reference proteome</keyword>
<protein>
    <submittedName>
        <fullName evidence="5">Sulfotransferase 1C4-like</fullName>
    </submittedName>
</protein>
<evidence type="ECO:0000256" key="2">
    <source>
        <dbReference type="ARBA" id="ARBA00022679"/>
    </source>
</evidence>
<evidence type="ECO:0000313" key="4">
    <source>
        <dbReference type="Proteomes" id="UP000694843"/>
    </source>
</evidence>
<evidence type="ECO:0000256" key="1">
    <source>
        <dbReference type="ARBA" id="ARBA00005771"/>
    </source>
</evidence>
<dbReference type="AlphaFoldDB" id="A0A979FSP3"/>
<dbReference type="SUPFAM" id="SSF52540">
    <property type="entry name" value="P-loop containing nucleoside triphosphate hydrolases"/>
    <property type="match status" value="1"/>
</dbReference>
<keyword evidence="2" id="KW-0808">Transferase</keyword>
<dbReference type="InterPro" id="IPR000863">
    <property type="entry name" value="Sulfotransferase_dom"/>
</dbReference>
<dbReference type="InterPro" id="IPR027417">
    <property type="entry name" value="P-loop_NTPase"/>
</dbReference>
<dbReference type="PANTHER" id="PTHR11783">
    <property type="entry name" value="SULFOTRANSFERASE SULT"/>
    <property type="match status" value="1"/>
</dbReference>
<reference evidence="5" key="1">
    <citation type="submission" date="2025-08" db="UniProtKB">
        <authorList>
            <consortium name="RefSeq"/>
        </authorList>
    </citation>
    <scope>IDENTIFICATION</scope>
    <source>
        <tissue evidence="5">Whole organism</tissue>
    </source>
</reference>
<dbReference type="GeneID" id="108673636"/>